<evidence type="ECO:0000256" key="1">
    <source>
        <dbReference type="SAM" id="MobiDB-lite"/>
    </source>
</evidence>
<feature type="region of interest" description="Disordered" evidence="1">
    <location>
        <begin position="47"/>
        <end position="66"/>
    </location>
</feature>
<comment type="caution">
    <text evidence="2">The sequence shown here is derived from an EMBL/GenBank/DDBJ whole genome shotgun (WGS) entry which is preliminary data.</text>
</comment>
<dbReference type="EMBL" id="UGMS01000001">
    <property type="protein sequence ID" value="STV71655.1"/>
    <property type="molecule type" value="Genomic_DNA"/>
</dbReference>
<organism evidence="2 3">
    <name type="scientific">Klebsiella michiganensis</name>
    <dbReference type="NCBI Taxonomy" id="1134687"/>
    <lineage>
        <taxon>Bacteria</taxon>
        <taxon>Pseudomonadati</taxon>
        <taxon>Pseudomonadota</taxon>
        <taxon>Gammaproteobacteria</taxon>
        <taxon>Enterobacterales</taxon>
        <taxon>Enterobacteriaceae</taxon>
        <taxon>Klebsiella/Raoultella group</taxon>
        <taxon>Klebsiella</taxon>
    </lineage>
</organism>
<reference evidence="2 3" key="1">
    <citation type="submission" date="2018-06" db="EMBL/GenBank/DDBJ databases">
        <authorList>
            <consortium name="Pathogen Informatics"/>
            <person name="Doyle S."/>
        </authorList>
    </citation>
    <scope>NUCLEOTIDE SEQUENCE [LARGE SCALE GENOMIC DNA]</scope>
    <source>
        <strain evidence="2 3">NCTC11685</strain>
    </source>
</reference>
<feature type="compositionally biased region" description="Polar residues" evidence="1">
    <location>
        <begin position="51"/>
        <end position="66"/>
    </location>
</feature>
<evidence type="ECO:0000313" key="2">
    <source>
        <dbReference type="EMBL" id="STV71655.1"/>
    </source>
</evidence>
<accession>A0A7H4MZJ1</accession>
<sequence length="92" mass="11152">MFRTIGQYQLNMLCEFTLRDWAWIRCQWVLCRSYHCKRNIHQRFSDDSGGRQWQKTNNTHRGSSIQNGLESSAKSFYVHMKRYCRELLTKTL</sequence>
<dbReference type="Proteomes" id="UP000254863">
    <property type="component" value="Unassembled WGS sequence"/>
</dbReference>
<proteinExistence type="predicted"/>
<name>A0A7H4MZJ1_9ENTR</name>
<protein>
    <submittedName>
        <fullName evidence="2">Uncharacterized protein</fullName>
    </submittedName>
</protein>
<dbReference type="AlphaFoldDB" id="A0A7H4MZJ1"/>
<gene>
    <name evidence="2" type="ORF">NCTC11685_00404</name>
</gene>
<evidence type="ECO:0000313" key="3">
    <source>
        <dbReference type="Proteomes" id="UP000254863"/>
    </source>
</evidence>